<comment type="caution">
    <text evidence="1">The sequence shown here is derived from an EMBL/GenBank/DDBJ whole genome shotgun (WGS) entry which is preliminary data.</text>
</comment>
<name>A0ABU1RUT4_9GAMM</name>
<gene>
    <name evidence="1" type="ORF">J2W94_002823</name>
</gene>
<organism evidence="1 2">
    <name type="scientific">Pseudoxanthomonas sacheonensis</name>
    <dbReference type="NCBI Taxonomy" id="443615"/>
    <lineage>
        <taxon>Bacteria</taxon>
        <taxon>Pseudomonadati</taxon>
        <taxon>Pseudomonadota</taxon>
        <taxon>Gammaproteobacteria</taxon>
        <taxon>Lysobacterales</taxon>
        <taxon>Lysobacteraceae</taxon>
        <taxon>Pseudoxanthomonas</taxon>
    </lineage>
</organism>
<protein>
    <recommendedName>
        <fullName evidence="3">DUF4276 family protein</fullName>
    </recommendedName>
</protein>
<evidence type="ECO:0000313" key="2">
    <source>
        <dbReference type="Proteomes" id="UP001254759"/>
    </source>
</evidence>
<dbReference type="Proteomes" id="UP001254759">
    <property type="component" value="Unassembled WGS sequence"/>
</dbReference>
<sequence>MNVLIIPEDFRNDQYILRPLIRSVLASAGKPNANVRVLTDPLVGGVDKALDLAFLQNEVLPLYRQVDLFLLIVDRDGQANRRAALLNLERQLCFFLGADRCLLAEAAIEEIEVWALAAEPLPWAWADVRSENHPKETYFEPFAKSQRIDEEPGGGRDTLGKKAASNLRRVRQLCPELNSLAIRVENFCDGQGCVNGPYQIPPVP</sequence>
<accession>A0ABU1RUT4</accession>
<evidence type="ECO:0000313" key="1">
    <source>
        <dbReference type="EMBL" id="MDR6842529.1"/>
    </source>
</evidence>
<dbReference type="EMBL" id="JAVDTT010000003">
    <property type="protein sequence ID" value="MDR6842529.1"/>
    <property type="molecule type" value="Genomic_DNA"/>
</dbReference>
<proteinExistence type="predicted"/>
<reference evidence="1 2" key="1">
    <citation type="submission" date="2023-07" db="EMBL/GenBank/DDBJ databases">
        <title>Sorghum-associated microbial communities from plants grown in Nebraska, USA.</title>
        <authorList>
            <person name="Schachtman D."/>
        </authorList>
    </citation>
    <scope>NUCLEOTIDE SEQUENCE [LARGE SCALE GENOMIC DNA]</scope>
    <source>
        <strain evidence="1 2">BE107</strain>
    </source>
</reference>
<dbReference type="RefSeq" id="WP_310094652.1">
    <property type="nucleotide sequence ID" value="NZ_JAVDTT010000003.1"/>
</dbReference>
<keyword evidence="2" id="KW-1185">Reference proteome</keyword>
<evidence type="ECO:0008006" key="3">
    <source>
        <dbReference type="Google" id="ProtNLM"/>
    </source>
</evidence>